<reference evidence="2 3" key="1">
    <citation type="submission" date="2017-09" db="EMBL/GenBank/DDBJ databases">
        <title>Complete Genome Sequences of Two Strains of the Meat Spoilage Bacterium Brochothrix thermosphacta Isolated from Ground Chicken.</title>
        <authorList>
            <person name="Paoli G.C."/>
            <person name="Wijey C."/>
            <person name="Chen C.-Y."/>
            <person name="Nguyen L."/>
            <person name="Yan X."/>
            <person name="Irwin P.L."/>
        </authorList>
    </citation>
    <scope>NUCLEOTIDE SEQUENCE [LARGE SCALE GENOMIC DNA]</scope>
    <source>
        <strain evidence="2 3">BI</strain>
    </source>
</reference>
<dbReference type="Pfam" id="PF17668">
    <property type="entry name" value="Acetyltransf_17"/>
    <property type="match status" value="1"/>
</dbReference>
<dbReference type="AlphaFoldDB" id="A0A1D2L1U7"/>
<dbReference type="PANTHER" id="PTHR37817">
    <property type="entry name" value="N-ACETYLTRANSFERASE EIS"/>
    <property type="match status" value="1"/>
</dbReference>
<dbReference type="RefSeq" id="WP_029091912.1">
    <property type="nucleotide sequence ID" value="NZ_CBCPHX010000006.1"/>
</dbReference>
<feature type="domain" description="N-acetyltransferase" evidence="1">
    <location>
        <begin position="10"/>
        <end position="163"/>
    </location>
</feature>
<evidence type="ECO:0000313" key="3">
    <source>
        <dbReference type="Proteomes" id="UP000243591"/>
    </source>
</evidence>
<dbReference type="PANTHER" id="PTHR37817:SF1">
    <property type="entry name" value="N-ACETYLTRANSFERASE EIS"/>
    <property type="match status" value="1"/>
</dbReference>
<dbReference type="SUPFAM" id="SSF55729">
    <property type="entry name" value="Acyl-CoA N-acyltransferases (Nat)"/>
    <property type="match status" value="1"/>
</dbReference>
<gene>
    <name evidence="2" type="ORF">CNY62_07445</name>
</gene>
<dbReference type="KEGG" id="bths:CNY62_07445"/>
<dbReference type="InterPro" id="IPR051554">
    <property type="entry name" value="Acetyltransferase_Eis"/>
</dbReference>
<dbReference type="InterPro" id="IPR000182">
    <property type="entry name" value="GNAT_dom"/>
</dbReference>
<dbReference type="InterPro" id="IPR025559">
    <property type="entry name" value="Eis_dom"/>
</dbReference>
<dbReference type="InterPro" id="IPR016181">
    <property type="entry name" value="Acyl_CoA_acyltransferase"/>
</dbReference>
<accession>A0A1D2L1U7</accession>
<keyword evidence="3" id="KW-1185">Reference proteome</keyword>
<dbReference type="GeneID" id="66537080"/>
<dbReference type="Pfam" id="PF13530">
    <property type="entry name" value="SCP2_2"/>
    <property type="match status" value="1"/>
</dbReference>
<dbReference type="GO" id="GO:0030649">
    <property type="term" value="P:aminoglycoside antibiotic catabolic process"/>
    <property type="evidence" value="ECO:0007669"/>
    <property type="project" value="TreeGrafter"/>
</dbReference>
<dbReference type="PROSITE" id="PS51186">
    <property type="entry name" value="GNAT"/>
    <property type="match status" value="1"/>
</dbReference>
<sequence>MEPKALKHNFELKLVNKDDVTQFNELLRYVFQVTSDDLQTFGWEEDEIKQAKLPVLEQADVIGWFDQQKLISQIAIYPFTVNIFGTEYAMGGVTGVGTYPEYAGLGLMNQLMVSALEKMRENQQYISYLYPYSIPFYRRKGWEIISDKMTFTVKDTQLPKTKQVLGMVERTECDDPLIFDIYNRFASQQHGSMIRNQLAWDEYWRWESDEMMAAVYRDTEGTPTGFLFYRLADEVFYLKEMVFLNEEARIGLWNFISAHFSMVTEVKGSTYTDEPLAFLLDDSEIKETISPYYMGRIVDVLPFLEKFPFKTLSKINGEWLFKVEDPLADWNRHTYRLTFCDGKITIALTDKEADSVINIPTLTTMFLGYKRPTYLQKIGRLQASPEHVQLLESIIPTDVPYYSDYF</sequence>
<dbReference type="Gene3D" id="3.40.630.30">
    <property type="match status" value="2"/>
</dbReference>
<name>A0A1D2L1U7_BROTH</name>
<dbReference type="GO" id="GO:0034069">
    <property type="term" value="F:aminoglycoside N-acetyltransferase activity"/>
    <property type="evidence" value="ECO:0007669"/>
    <property type="project" value="TreeGrafter"/>
</dbReference>
<proteinExistence type="predicted"/>
<dbReference type="Pfam" id="PF13527">
    <property type="entry name" value="Acetyltransf_9"/>
    <property type="match status" value="1"/>
</dbReference>
<protein>
    <submittedName>
        <fullName evidence="2">GNAT family N-acetyltransferase</fullName>
    </submittedName>
</protein>
<keyword evidence="2" id="KW-0808">Transferase</keyword>
<dbReference type="EMBL" id="CP023483">
    <property type="protein sequence ID" value="ATF26239.1"/>
    <property type="molecule type" value="Genomic_DNA"/>
</dbReference>
<evidence type="ECO:0000313" key="2">
    <source>
        <dbReference type="EMBL" id="ATF26239.1"/>
    </source>
</evidence>
<dbReference type="SUPFAM" id="SSF55718">
    <property type="entry name" value="SCP-like"/>
    <property type="match status" value="1"/>
</dbReference>
<dbReference type="InterPro" id="IPR036527">
    <property type="entry name" value="SCP2_sterol-bd_dom_sf"/>
</dbReference>
<organism evidence="2 3">
    <name type="scientific">Brochothrix thermosphacta</name>
    <name type="common">Microbacterium thermosphactum</name>
    <dbReference type="NCBI Taxonomy" id="2756"/>
    <lineage>
        <taxon>Bacteria</taxon>
        <taxon>Bacillati</taxon>
        <taxon>Bacillota</taxon>
        <taxon>Bacilli</taxon>
        <taxon>Bacillales</taxon>
        <taxon>Listeriaceae</taxon>
        <taxon>Brochothrix</taxon>
    </lineage>
</organism>
<dbReference type="Gene3D" id="3.30.1050.10">
    <property type="entry name" value="SCP2 sterol-binding domain"/>
    <property type="match status" value="1"/>
</dbReference>
<dbReference type="STRING" id="2756.BFR44_10405"/>
<dbReference type="OrthoDB" id="9768284at2"/>
<evidence type="ECO:0000259" key="1">
    <source>
        <dbReference type="PROSITE" id="PS51186"/>
    </source>
</evidence>
<dbReference type="Proteomes" id="UP000243591">
    <property type="component" value="Chromosome"/>
</dbReference>
<dbReference type="InterPro" id="IPR041380">
    <property type="entry name" value="Acetyltransf_17"/>
</dbReference>